<evidence type="ECO:0000256" key="6">
    <source>
        <dbReference type="RuleBase" id="RU363077"/>
    </source>
</evidence>
<keyword evidence="3 6" id="KW-0812">Transmembrane</keyword>
<feature type="compositionally biased region" description="Low complexity" evidence="7">
    <location>
        <begin position="374"/>
        <end position="390"/>
    </location>
</feature>
<name>A0A3L6T276_PANMI</name>
<feature type="transmembrane region" description="Helical" evidence="6">
    <location>
        <begin position="12"/>
        <end position="30"/>
    </location>
</feature>
<evidence type="ECO:0000256" key="3">
    <source>
        <dbReference type="ARBA" id="ARBA00022692"/>
    </source>
</evidence>
<feature type="transmembrane region" description="Helical" evidence="6">
    <location>
        <begin position="254"/>
        <end position="274"/>
    </location>
</feature>
<dbReference type="Pfam" id="PF00892">
    <property type="entry name" value="EamA"/>
    <property type="match status" value="2"/>
</dbReference>
<evidence type="ECO:0000256" key="5">
    <source>
        <dbReference type="ARBA" id="ARBA00023136"/>
    </source>
</evidence>
<keyword evidence="4 6" id="KW-1133">Transmembrane helix</keyword>
<comment type="subcellular location">
    <subcellularLocation>
        <location evidence="1 6">Membrane</location>
        <topology evidence="1 6">Multi-pass membrane protein</topology>
    </subcellularLocation>
</comment>
<feature type="region of interest" description="Disordered" evidence="7">
    <location>
        <begin position="353"/>
        <end position="390"/>
    </location>
</feature>
<keyword evidence="5 6" id="KW-0472">Membrane</keyword>
<evidence type="ECO:0000256" key="1">
    <source>
        <dbReference type="ARBA" id="ARBA00004141"/>
    </source>
</evidence>
<dbReference type="InterPro" id="IPR030184">
    <property type="entry name" value="WAT1-related"/>
</dbReference>
<feature type="transmembrane region" description="Helical" evidence="6">
    <location>
        <begin position="311"/>
        <end position="330"/>
    </location>
</feature>
<dbReference type="GO" id="GO:0022857">
    <property type="term" value="F:transmembrane transporter activity"/>
    <property type="evidence" value="ECO:0007669"/>
    <property type="project" value="InterPro"/>
</dbReference>
<dbReference type="SUPFAM" id="SSF103481">
    <property type="entry name" value="Multidrug resistance efflux transporter EmrE"/>
    <property type="match status" value="2"/>
</dbReference>
<dbReference type="PANTHER" id="PTHR31218">
    <property type="entry name" value="WAT1-RELATED PROTEIN"/>
    <property type="match status" value="1"/>
</dbReference>
<organism evidence="9 10">
    <name type="scientific">Panicum miliaceum</name>
    <name type="common">Proso millet</name>
    <name type="synonym">Broomcorn millet</name>
    <dbReference type="NCBI Taxonomy" id="4540"/>
    <lineage>
        <taxon>Eukaryota</taxon>
        <taxon>Viridiplantae</taxon>
        <taxon>Streptophyta</taxon>
        <taxon>Embryophyta</taxon>
        <taxon>Tracheophyta</taxon>
        <taxon>Spermatophyta</taxon>
        <taxon>Magnoliopsida</taxon>
        <taxon>Liliopsida</taxon>
        <taxon>Poales</taxon>
        <taxon>Poaceae</taxon>
        <taxon>PACMAD clade</taxon>
        <taxon>Panicoideae</taxon>
        <taxon>Panicodae</taxon>
        <taxon>Paniceae</taxon>
        <taxon>Panicinae</taxon>
        <taxon>Panicum</taxon>
        <taxon>Panicum sect. Panicum</taxon>
    </lineage>
</organism>
<sequence>MAGRGGFVEKAKPYIAMISLQFGYAGMNVLTKVSLNQGMSHYVLVVYRHAFATLSIAPFALLLERKVRPKMTWSIFWQIFVLAMLGPVIDQNFYYAGLKFTGPTFACAMSNILPAMTFVMAVIFRMEKLDMKKVRCQAKVAGTLVTVAGAMLMTLYKGPLMELAWTRHGAPAHGGGAEAPAAAAISGRDWFLGSLFVIIATLAWAALFILQTHTIKQYPAHLSLTTLVCFIGTLQAIVVTFVMERRISVWKIGFDMNLLAAAYAGIVTSSIAYYVQGLVIQKTGPVFASAFSPLMMIIVAVMGSFILSERIYLGGVLGAVLIVAGLYSVLWGKHKDTQEKEADAKMALPMASSKQDGAGVGDDAECNTGNGVMRSSSGGRGAAAAAGSAV</sequence>
<evidence type="ECO:0000313" key="9">
    <source>
        <dbReference type="EMBL" id="RLN30031.1"/>
    </source>
</evidence>
<evidence type="ECO:0000256" key="7">
    <source>
        <dbReference type="SAM" id="MobiDB-lite"/>
    </source>
</evidence>
<dbReference type="OrthoDB" id="1728340at2759"/>
<comment type="caution">
    <text evidence="9">The sequence shown here is derived from an EMBL/GenBank/DDBJ whole genome shotgun (WGS) entry which is preliminary data.</text>
</comment>
<dbReference type="Proteomes" id="UP000275267">
    <property type="component" value="Unassembled WGS sequence"/>
</dbReference>
<feature type="domain" description="EamA" evidence="8">
    <location>
        <begin position="192"/>
        <end position="330"/>
    </location>
</feature>
<evidence type="ECO:0000256" key="2">
    <source>
        <dbReference type="ARBA" id="ARBA00007635"/>
    </source>
</evidence>
<feature type="transmembrane region" description="Helical" evidence="6">
    <location>
        <begin position="190"/>
        <end position="210"/>
    </location>
</feature>
<feature type="transmembrane region" description="Helical" evidence="6">
    <location>
        <begin position="100"/>
        <end position="124"/>
    </location>
</feature>
<evidence type="ECO:0000256" key="4">
    <source>
        <dbReference type="ARBA" id="ARBA00022989"/>
    </source>
</evidence>
<feature type="domain" description="EamA" evidence="8">
    <location>
        <begin position="14"/>
        <end position="154"/>
    </location>
</feature>
<feature type="transmembrane region" description="Helical" evidence="6">
    <location>
        <begin position="222"/>
        <end position="242"/>
    </location>
</feature>
<feature type="transmembrane region" description="Helical" evidence="6">
    <location>
        <begin position="136"/>
        <end position="156"/>
    </location>
</feature>
<comment type="similarity">
    <text evidence="2 6">Belongs to the drug/metabolite transporter (DMT) superfamily. Plant drug/metabolite exporter (P-DME) (TC 2.A.7.4) family.</text>
</comment>
<gene>
    <name evidence="9" type="ORF">C2845_PM05G33570</name>
</gene>
<protein>
    <recommendedName>
        <fullName evidence="6">WAT1-related protein</fullName>
    </recommendedName>
</protein>
<reference evidence="10" key="1">
    <citation type="journal article" date="2019" name="Nat. Commun.">
        <title>The genome of broomcorn millet.</title>
        <authorList>
            <person name="Zou C."/>
            <person name="Miki D."/>
            <person name="Li D."/>
            <person name="Tang Q."/>
            <person name="Xiao L."/>
            <person name="Rajput S."/>
            <person name="Deng P."/>
            <person name="Jia W."/>
            <person name="Huang R."/>
            <person name="Zhang M."/>
            <person name="Sun Y."/>
            <person name="Hu J."/>
            <person name="Fu X."/>
            <person name="Schnable P.S."/>
            <person name="Li F."/>
            <person name="Zhang H."/>
            <person name="Feng B."/>
            <person name="Zhu X."/>
            <person name="Liu R."/>
            <person name="Schnable J.C."/>
            <person name="Zhu J.-K."/>
            <person name="Zhang H."/>
        </authorList>
    </citation>
    <scope>NUCLEOTIDE SEQUENCE [LARGE SCALE GENOMIC DNA]</scope>
</reference>
<accession>A0A3L6T276</accession>
<feature type="transmembrane region" description="Helical" evidence="6">
    <location>
        <begin position="75"/>
        <end position="94"/>
    </location>
</feature>
<feature type="transmembrane region" description="Helical" evidence="6">
    <location>
        <begin position="286"/>
        <end position="305"/>
    </location>
</feature>
<feature type="transmembrane region" description="Helical" evidence="6">
    <location>
        <begin position="42"/>
        <end position="63"/>
    </location>
</feature>
<dbReference type="InterPro" id="IPR037185">
    <property type="entry name" value="EmrE-like"/>
</dbReference>
<dbReference type="GO" id="GO:0016020">
    <property type="term" value="C:membrane"/>
    <property type="evidence" value="ECO:0007669"/>
    <property type="project" value="UniProtKB-SubCell"/>
</dbReference>
<proteinExistence type="inferred from homology"/>
<evidence type="ECO:0000313" key="10">
    <source>
        <dbReference type="Proteomes" id="UP000275267"/>
    </source>
</evidence>
<dbReference type="InterPro" id="IPR000620">
    <property type="entry name" value="EamA_dom"/>
</dbReference>
<keyword evidence="10" id="KW-1185">Reference proteome</keyword>
<dbReference type="EMBL" id="PQIB02000003">
    <property type="protein sequence ID" value="RLN30031.1"/>
    <property type="molecule type" value="Genomic_DNA"/>
</dbReference>
<dbReference type="STRING" id="4540.A0A3L6T276"/>
<evidence type="ECO:0000259" key="8">
    <source>
        <dbReference type="Pfam" id="PF00892"/>
    </source>
</evidence>
<dbReference type="AlphaFoldDB" id="A0A3L6T276"/>